<feature type="region of interest" description="Disordered" evidence="1">
    <location>
        <begin position="111"/>
        <end position="145"/>
    </location>
</feature>
<reference evidence="2 3" key="1">
    <citation type="submission" date="2018-08" db="EMBL/GenBank/DDBJ databases">
        <title>Comamonas testosteroni strain SWCO2.</title>
        <authorList>
            <person name="Jiang N."/>
            <person name="Zhang X.Z."/>
        </authorList>
    </citation>
    <scope>NUCLEOTIDE SEQUENCE [LARGE SCALE GENOMIC DNA]</scope>
    <source>
        <strain evidence="2 3">SWCO2</strain>
    </source>
</reference>
<comment type="caution">
    <text evidence="2">The sequence shown here is derived from an EMBL/GenBank/DDBJ whole genome shotgun (WGS) entry which is preliminary data.</text>
</comment>
<feature type="region of interest" description="Disordered" evidence="1">
    <location>
        <begin position="1"/>
        <end position="28"/>
    </location>
</feature>
<organism evidence="2 3">
    <name type="scientific">Comamonas testosteroni</name>
    <name type="common">Pseudomonas testosteroni</name>
    <dbReference type="NCBI Taxonomy" id="285"/>
    <lineage>
        <taxon>Bacteria</taxon>
        <taxon>Pseudomonadati</taxon>
        <taxon>Pseudomonadota</taxon>
        <taxon>Betaproteobacteria</taxon>
        <taxon>Burkholderiales</taxon>
        <taxon>Comamonadaceae</taxon>
        <taxon>Comamonas</taxon>
    </lineage>
</organism>
<keyword evidence="3" id="KW-1185">Reference proteome</keyword>
<sequence>MQIQPVDRTQTPWRTQGSDLYSTGASGAVPVRPVNAVNATESVDKLGEGRTVREPEKPSVADSENRDWTLAEEVKQKEEVEEPPKEPISKQLIDFIQSMWRASAQAVDQAQEVSKSEDLLRNKQTARSEPLTYTEPKVKRTGSAK</sequence>
<evidence type="ECO:0000313" key="3">
    <source>
        <dbReference type="Proteomes" id="UP000261948"/>
    </source>
</evidence>
<dbReference type="OrthoDB" id="8794637at2"/>
<feature type="compositionally biased region" description="Polar residues" evidence="1">
    <location>
        <begin position="1"/>
        <end position="25"/>
    </location>
</feature>
<dbReference type="Proteomes" id="UP000261948">
    <property type="component" value="Unassembled WGS sequence"/>
</dbReference>
<dbReference type="AlphaFoldDB" id="A0A373FH19"/>
<proteinExistence type="predicted"/>
<dbReference type="EMBL" id="QURR01000022">
    <property type="protein sequence ID" value="RGE42689.1"/>
    <property type="molecule type" value="Genomic_DNA"/>
</dbReference>
<gene>
    <name evidence="2" type="ORF">DZC30_16380</name>
</gene>
<accession>A0A373FH19</accession>
<name>A0A373FH19_COMTE</name>
<feature type="compositionally biased region" description="Basic and acidic residues" evidence="1">
    <location>
        <begin position="42"/>
        <end position="88"/>
    </location>
</feature>
<evidence type="ECO:0000313" key="2">
    <source>
        <dbReference type="EMBL" id="RGE42689.1"/>
    </source>
</evidence>
<protein>
    <submittedName>
        <fullName evidence="2">Uncharacterized protein</fullName>
    </submittedName>
</protein>
<evidence type="ECO:0000256" key="1">
    <source>
        <dbReference type="SAM" id="MobiDB-lite"/>
    </source>
</evidence>
<feature type="region of interest" description="Disordered" evidence="1">
    <location>
        <begin position="40"/>
        <end position="88"/>
    </location>
</feature>